<dbReference type="PROSITE" id="PS51918">
    <property type="entry name" value="RADICAL_SAM"/>
    <property type="match status" value="1"/>
</dbReference>
<dbReference type="InterPro" id="IPR006638">
    <property type="entry name" value="Elp3/MiaA/NifB-like_rSAM"/>
</dbReference>
<dbReference type="InterPro" id="IPR051198">
    <property type="entry name" value="BchE-like"/>
</dbReference>
<evidence type="ECO:0000259" key="6">
    <source>
        <dbReference type="PROSITE" id="PS51918"/>
    </source>
</evidence>
<keyword evidence="5" id="KW-0411">Iron-sulfur</keyword>
<organism evidence="7">
    <name type="scientific">uncultured Desulfobacterium sp</name>
    <dbReference type="NCBI Taxonomy" id="201089"/>
    <lineage>
        <taxon>Bacteria</taxon>
        <taxon>Pseudomonadati</taxon>
        <taxon>Thermodesulfobacteriota</taxon>
        <taxon>Desulfobacteria</taxon>
        <taxon>Desulfobacterales</taxon>
        <taxon>Desulfobacteriaceae</taxon>
        <taxon>Desulfobacterium</taxon>
        <taxon>environmental samples</taxon>
    </lineage>
</organism>
<comment type="cofactor">
    <cofactor evidence="1">
        <name>[4Fe-4S] cluster</name>
        <dbReference type="ChEBI" id="CHEBI:49883"/>
    </cofactor>
</comment>
<reference evidence="7" key="1">
    <citation type="journal article" date="2011" name="Environ. Microbiol.">
        <title>Genomic insights into the metabolic potential of the polycyclic aromatic hydrocarbon degrading sulfate-reducing Deltaproteobacterium N47.</title>
        <authorList>
            <person name="Bergmann F."/>
            <person name="Selesi D."/>
            <person name="Weinmaier T."/>
            <person name="Tischler P."/>
            <person name="Rattei T."/>
            <person name="Meckenstock R.U."/>
        </authorList>
    </citation>
    <scope>NUCLEOTIDE SEQUENCE</scope>
</reference>
<gene>
    <name evidence="7" type="ORF">N47_K27830</name>
</gene>
<evidence type="ECO:0000313" key="7">
    <source>
        <dbReference type="EMBL" id="CBX30543.1"/>
    </source>
</evidence>
<proteinExistence type="predicted"/>
<dbReference type="GO" id="GO:0046872">
    <property type="term" value="F:metal ion binding"/>
    <property type="evidence" value="ECO:0007669"/>
    <property type="project" value="UniProtKB-KW"/>
</dbReference>
<dbReference type="AlphaFoldDB" id="E1YIZ9"/>
<protein>
    <recommendedName>
        <fullName evidence="6">Radical SAM core domain-containing protein</fullName>
    </recommendedName>
</protein>
<dbReference type="InterPro" id="IPR058240">
    <property type="entry name" value="rSAM_sf"/>
</dbReference>
<dbReference type="CDD" id="cd01335">
    <property type="entry name" value="Radical_SAM"/>
    <property type="match status" value="1"/>
</dbReference>
<evidence type="ECO:0000256" key="2">
    <source>
        <dbReference type="ARBA" id="ARBA00022691"/>
    </source>
</evidence>
<dbReference type="EMBL" id="FR695876">
    <property type="protein sequence ID" value="CBX30543.1"/>
    <property type="molecule type" value="Genomic_DNA"/>
</dbReference>
<dbReference type="InterPro" id="IPR013785">
    <property type="entry name" value="Aldolase_TIM"/>
</dbReference>
<evidence type="ECO:0000256" key="1">
    <source>
        <dbReference type="ARBA" id="ARBA00001966"/>
    </source>
</evidence>
<keyword evidence="2" id="KW-0949">S-adenosyl-L-methionine</keyword>
<dbReference type="GO" id="GO:0003824">
    <property type="term" value="F:catalytic activity"/>
    <property type="evidence" value="ECO:0007669"/>
    <property type="project" value="InterPro"/>
</dbReference>
<feature type="domain" description="Radical SAM core" evidence="6">
    <location>
        <begin position="23"/>
        <end position="299"/>
    </location>
</feature>
<dbReference type="SUPFAM" id="SSF102114">
    <property type="entry name" value="Radical SAM enzymes"/>
    <property type="match status" value="1"/>
</dbReference>
<dbReference type="Pfam" id="PF04055">
    <property type="entry name" value="Radical_SAM"/>
    <property type="match status" value="1"/>
</dbReference>
<dbReference type="GO" id="GO:0051536">
    <property type="term" value="F:iron-sulfur cluster binding"/>
    <property type="evidence" value="ECO:0007669"/>
    <property type="project" value="UniProtKB-KW"/>
</dbReference>
<dbReference type="PANTHER" id="PTHR43409">
    <property type="entry name" value="ANAEROBIC MAGNESIUM-PROTOPORPHYRIN IX MONOMETHYL ESTER CYCLASE-RELATED"/>
    <property type="match status" value="1"/>
</dbReference>
<dbReference type="InterPro" id="IPR007197">
    <property type="entry name" value="rSAM"/>
</dbReference>
<dbReference type="SMART" id="SM00729">
    <property type="entry name" value="Elp3"/>
    <property type="match status" value="1"/>
</dbReference>
<name>E1YIZ9_9BACT</name>
<dbReference type="PANTHER" id="PTHR43409:SF4">
    <property type="entry name" value="RADICAL SAM SUPERFAMILY PROTEIN"/>
    <property type="match status" value="1"/>
</dbReference>
<dbReference type="SFLD" id="SFLDG01095">
    <property type="entry name" value="Uncharacterised_Radical_SAM_Su"/>
    <property type="match status" value="1"/>
</dbReference>
<keyword evidence="3" id="KW-0479">Metal-binding</keyword>
<dbReference type="Gene3D" id="3.20.20.70">
    <property type="entry name" value="Aldolase class I"/>
    <property type="match status" value="1"/>
</dbReference>
<dbReference type="SFLD" id="SFLDS00029">
    <property type="entry name" value="Radical_SAM"/>
    <property type="match status" value="1"/>
</dbReference>
<sequence>MLNKEHDKLPVLSFEMGPIRPPSEGSNSLLIRVTRNCPWNRCTFCYGRAYEHEKFQMRSVHEVKADIDNVALISAEIKNLAKETSSAGNIKSLAARTLFNRLPLIDNIHQSYFNVLNWLQSGAKTVFLQDADTPVIPTQQLVEIILYLRNKFPSIERVTSYARAKTIYKKKDDEIADLFCAGLTRLHIGLETGDDELLKKVQKGVTAEEYIFAGKKIKKAGIQLSEYIMPGLGGKIMSVQHAENTARVLNAIDPDFIRSRPFSPLPGTPMFDDYLNKRLQILSAHERLKEIKILITNLNVTSRVCFDHFRNPAYYNATGQVVHIFNQDYDGYKFPDEKETVLALLEKGLKISEDKLLQTKDFIHLGII</sequence>
<evidence type="ECO:0000256" key="3">
    <source>
        <dbReference type="ARBA" id="ARBA00022723"/>
    </source>
</evidence>
<keyword evidence="4" id="KW-0408">Iron</keyword>
<accession>E1YIZ9</accession>
<evidence type="ECO:0000256" key="4">
    <source>
        <dbReference type="ARBA" id="ARBA00023004"/>
    </source>
</evidence>
<evidence type="ECO:0000256" key="5">
    <source>
        <dbReference type="ARBA" id="ARBA00023014"/>
    </source>
</evidence>